<feature type="region of interest" description="Disordered" evidence="3">
    <location>
        <begin position="345"/>
        <end position="380"/>
    </location>
</feature>
<organism evidence="6 7">
    <name type="scientific">Taenia crassiceps</name>
    <dbReference type="NCBI Taxonomy" id="6207"/>
    <lineage>
        <taxon>Eukaryota</taxon>
        <taxon>Metazoa</taxon>
        <taxon>Spiralia</taxon>
        <taxon>Lophotrochozoa</taxon>
        <taxon>Platyhelminthes</taxon>
        <taxon>Cestoda</taxon>
        <taxon>Eucestoda</taxon>
        <taxon>Cyclophyllidea</taxon>
        <taxon>Taeniidae</taxon>
        <taxon>Taenia</taxon>
    </lineage>
</organism>
<dbReference type="InterPro" id="IPR044926">
    <property type="entry name" value="RGS_subdomain_2"/>
</dbReference>
<dbReference type="SUPFAM" id="SSF57889">
    <property type="entry name" value="Cysteine-rich domain"/>
    <property type="match status" value="1"/>
</dbReference>
<dbReference type="SMART" id="SM00228">
    <property type="entry name" value="PDZ"/>
    <property type="match status" value="1"/>
</dbReference>
<dbReference type="SUPFAM" id="SSF50156">
    <property type="entry name" value="PDZ domain-like"/>
    <property type="match status" value="1"/>
</dbReference>
<dbReference type="Pfam" id="PF00130">
    <property type="entry name" value="C1_1"/>
    <property type="match status" value="1"/>
</dbReference>
<feature type="region of interest" description="Disordered" evidence="3">
    <location>
        <begin position="573"/>
        <end position="696"/>
    </location>
</feature>
<dbReference type="PROSITE" id="PS00479">
    <property type="entry name" value="ZF_DAG_PE_1"/>
    <property type="match status" value="1"/>
</dbReference>
<feature type="region of interest" description="Disordered" evidence="3">
    <location>
        <begin position="2141"/>
        <end position="2174"/>
    </location>
</feature>
<dbReference type="SUPFAM" id="SSF48097">
    <property type="entry name" value="Regulator of G-protein signaling, RGS"/>
    <property type="match status" value="1"/>
</dbReference>
<dbReference type="Pfam" id="PF00595">
    <property type="entry name" value="PDZ"/>
    <property type="match status" value="1"/>
</dbReference>
<feature type="compositionally biased region" description="Low complexity" evidence="3">
    <location>
        <begin position="680"/>
        <end position="696"/>
    </location>
</feature>
<dbReference type="Gene3D" id="2.30.42.10">
    <property type="match status" value="1"/>
</dbReference>
<keyword evidence="1" id="KW-0479">Metal-binding</keyword>
<feature type="compositionally biased region" description="Basic and acidic residues" evidence="3">
    <location>
        <begin position="2141"/>
        <end position="2151"/>
    </location>
</feature>
<dbReference type="PANTHER" id="PTHR45872">
    <property type="entry name" value="RHO GUANINE NUCLEOTIDE EXCHANGE FACTOR 2, ISOFORM D"/>
    <property type="match status" value="1"/>
</dbReference>
<dbReference type="CDD" id="cd20817">
    <property type="entry name" value="C1_Stac"/>
    <property type="match status" value="1"/>
</dbReference>
<dbReference type="Gene3D" id="3.30.60.20">
    <property type="match status" value="1"/>
</dbReference>
<dbReference type="InterPro" id="IPR036305">
    <property type="entry name" value="RGS_sf"/>
</dbReference>
<protein>
    <submittedName>
        <fullName evidence="6">Uncharacterized protein</fullName>
    </submittedName>
</protein>
<dbReference type="Gene3D" id="1.10.167.10">
    <property type="entry name" value="Regulator of G-protein Signalling 4, domain 2"/>
    <property type="match status" value="1"/>
</dbReference>
<dbReference type="PANTHER" id="PTHR45872:SF2">
    <property type="entry name" value="RHO GUANINE NUCLEOTIDE EXCHANGE FACTOR 2, ISOFORM D"/>
    <property type="match status" value="1"/>
</dbReference>
<dbReference type="Proteomes" id="UP001651158">
    <property type="component" value="Unassembled WGS sequence"/>
</dbReference>
<dbReference type="InterPro" id="IPR002219">
    <property type="entry name" value="PKC_DAG/PE"/>
</dbReference>
<feature type="domain" description="PDZ" evidence="5">
    <location>
        <begin position="486"/>
        <end position="550"/>
    </location>
</feature>
<keyword evidence="2" id="KW-0862">Zinc</keyword>
<comment type="caution">
    <text evidence="6">The sequence shown here is derived from an EMBL/GenBank/DDBJ whole genome shotgun (WGS) entry which is preliminary data.</text>
</comment>
<feature type="compositionally biased region" description="Polar residues" evidence="3">
    <location>
        <begin position="623"/>
        <end position="639"/>
    </location>
</feature>
<dbReference type="InterPro" id="IPR046349">
    <property type="entry name" value="C1-like_sf"/>
</dbReference>
<feature type="compositionally biased region" description="Polar residues" evidence="3">
    <location>
        <begin position="573"/>
        <end position="582"/>
    </location>
</feature>
<dbReference type="SMART" id="SM00109">
    <property type="entry name" value="C1"/>
    <property type="match status" value="1"/>
</dbReference>
<evidence type="ECO:0000313" key="6">
    <source>
        <dbReference type="EMBL" id="KAL5110789.1"/>
    </source>
</evidence>
<feature type="region of interest" description="Disordered" evidence="3">
    <location>
        <begin position="1"/>
        <end position="56"/>
    </location>
</feature>
<feature type="region of interest" description="Disordered" evidence="3">
    <location>
        <begin position="396"/>
        <end position="430"/>
    </location>
</feature>
<dbReference type="PROSITE" id="PS50106">
    <property type="entry name" value="PDZ"/>
    <property type="match status" value="1"/>
</dbReference>
<dbReference type="EMBL" id="JAKROA010000002">
    <property type="protein sequence ID" value="KAL5110789.1"/>
    <property type="molecule type" value="Genomic_DNA"/>
</dbReference>
<dbReference type="InterPro" id="IPR036034">
    <property type="entry name" value="PDZ_sf"/>
</dbReference>
<dbReference type="Pfam" id="PF09128">
    <property type="entry name" value="RGS-like"/>
    <property type="match status" value="1"/>
</dbReference>
<accession>A0ABR4QMD9</accession>
<feature type="compositionally biased region" description="Low complexity" evidence="3">
    <location>
        <begin position="371"/>
        <end position="380"/>
    </location>
</feature>
<reference evidence="6 7" key="1">
    <citation type="journal article" date="2022" name="Front. Cell. Infect. Microbiol.">
        <title>The Genomes of Two Strains of Taenia crassiceps the Animal Model for the Study of Human Cysticercosis.</title>
        <authorList>
            <person name="Bobes R.J."/>
            <person name="Estrada K."/>
            <person name="Rios-Valencia D.G."/>
            <person name="Calderon-Gallegos A."/>
            <person name="de la Torre P."/>
            <person name="Carrero J.C."/>
            <person name="Sanchez-Flores A."/>
            <person name="Laclette J.P."/>
        </authorList>
    </citation>
    <scope>NUCLEOTIDE SEQUENCE [LARGE SCALE GENOMIC DNA]</scope>
    <source>
        <strain evidence="6">WFUcys</strain>
    </source>
</reference>
<feature type="compositionally biased region" description="Polar residues" evidence="3">
    <location>
        <begin position="356"/>
        <end position="370"/>
    </location>
</feature>
<feature type="compositionally biased region" description="Polar residues" evidence="3">
    <location>
        <begin position="21"/>
        <end position="30"/>
    </location>
</feature>
<keyword evidence="7" id="KW-1185">Reference proteome</keyword>
<evidence type="ECO:0000256" key="3">
    <source>
        <dbReference type="SAM" id="MobiDB-lite"/>
    </source>
</evidence>
<evidence type="ECO:0000313" key="7">
    <source>
        <dbReference type="Proteomes" id="UP001651158"/>
    </source>
</evidence>
<dbReference type="PROSITE" id="PS50081">
    <property type="entry name" value="ZF_DAG_PE_2"/>
    <property type="match status" value="1"/>
</dbReference>
<evidence type="ECO:0000256" key="2">
    <source>
        <dbReference type="ARBA" id="ARBA00022833"/>
    </source>
</evidence>
<proteinExistence type="predicted"/>
<feature type="compositionally biased region" description="Polar residues" evidence="3">
    <location>
        <begin position="405"/>
        <end position="422"/>
    </location>
</feature>
<feature type="compositionally biased region" description="Basic residues" evidence="3">
    <location>
        <begin position="583"/>
        <end position="593"/>
    </location>
</feature>
<evidence type="ECO:0000256" key="1">
    <source>
        <dbReference type="ARBA" id="ARBA00022723"/>
    </source>
</evidence>
<dbReference type="InterPro" id="IPR015212">
    <property type="entry name" value="RGS-like_dom"/>
</dbReference>
<evidence type="ECO:0000259" key="4">
    <source>
        <dbReference type="PROSITE" id="PS50081"/>
    </source>
</evidence>
<gene>
    <name evidence="6" type="ORF">TcWFU_008386</name>
</gene>
<dbReference type="InterPro" id="IPR001478">
    <property type="entry name" value="PDZ"/>
</dbReference>
<sequence length="2408" mass="265951">MTSVSPAENLKRISLGKKATRTVTAPSLSVRQHDKESKASDQAQRPLANRYASQDNGLSPFTSSGYLSPRLKSSSSTCMRDVKEVFTIRQIMRDTLEVRRKPKSVDSKMVIQRQQHKKEYLRSWSRERIIVTEEIIYPVTSLTITSASSSFSSITGPQSKPYFPLEKYNTSGRSLPLPSVIMVGVLPSHVADHGSHVLVTTTSNGRVSLEKDRKSRLEKQISEPESSTLLFSDLSSASSAEHARVIEVRKASGSLLLSRKILPQTLMQRPNSTALKRSISPHFPTTEYALMEHADEDQLVQNIPPLRPVEKAKSLEVTSEENQKRNPVQQRVSIMESSNLIRKVFNSPLHNPPQKAHTTSSQEQQPTAQMLTTSDLPPSSLPPDYHSVLSDQHEVTIQEDEDLRSTSTSVYETARSSVSLSPSREEFLPSPAQTPTLYLAHKHCYHRQQMQQNEQEREGEGETMTTVIDKLDAATKTVIPTSPVYFRTIVRRDHAGYGLTVCGTNPVTVRNIREGGTAERAGLRPGDEIVKVNGVNVEEMDHQEVVERIRAKATVCFMLRRIRPSRRYLASTTGEGVETNQLSHRRYQKRRLHRETIGSSSGGGTAAVVNRRRPNNIVAVSRQGFQREQSLSPPSYSGRTDTDGDETMRGGSGEAWGSSSGGYDWADEDANLSTVADGGSSADLPPLHPASASSSLGSGRGTFGLATISDTSVITGTNLTRSRGRMGAADRPFSPAFTNHNRRPLSLVEAPVTRSFSITIANNNLSNNVYQTLASPKKNKQKHNHATSAAQNAATSLPSGHYLGRVLNEVDSGDEKVQEEICALASRFQSAFSVLNSPSLSAILLNYLLVQNHDLAPTLFYLVAKHYHWMQTHSKEVAKDYQRVLMEIYTTFLHEKSPLCVKVDTQSIQQMEGTISSSETATIFESCCTVVLPQIQVQVDKLNKDIRHGLDTWKPSSSFDLSSLRLDEEELSTYEMIMIPRVNELQRIIAGQALQTGSHLSATSSLITAASAVVTWVSSTAIATETPREQIASALCASLVSAYRYFAASTAFTASSPLQADTPTRDSAIGLAPTCPDTPALPQHSFRKNSFAKSIENLAAASTQISGGTSLSSTSLSGSMSSGLATISAINWDKLPSFNAKLKSRSSNAMFGSRKTRHSQKGHSLQERIFERIAECAVCGGLVWGLAPQGLSCQACDVSVHHRCRAGLQESCAKDKELCVASRCSVLNVGLSTSPTISSITTASSFPRWGMLNSGAYLPELANVSVTQGNTGGTGGDREGSGGSSGLANFTEDMLHCRSSSYNELIDKCASCSPLRNHSTSPPDMVVSSVIDEEVKVKRSNSGFGHVHLVSSQAGITSPEINLRYVRNVKQKLDNHSLGGTGMALSKNTASLMQLPIMIDRDLKRSTGSQNSSSSALISAAANVPELLPTWTGDPEMDASESFEAANELRIHFPNYEIPTNGLRLQDHVRTLVLLEFHQKVCYMVCYLKQFEYLLLRRWPKEHQHLADLMSLDRIPCLIRLFRSLVHTIEQTVEPQGYGKMAEAVLAWLSEDDEANLKAWTRDCQALSCTNMLDSVKAMVRDYARKHPDIQVILETRFNKFVLIEGLSQVRTLYFNLPLISNNIMKDLERKTSNYRAEAKIWREIHSKLASIPHSIDKICMPLVKMINDGHFFSTVDKSEQLTRHQAQGGILPFADLLLQFPRTLFRFWVIDHAEIAVDKLTFTSDNKVNYDYMKERTDVLAVLLDSALVLLVKDGGRYSLRPFKPSKEPSMENLATSTWNAASLSSTQFTVVPNLLGHTMKLSPVFSTDSVFASLGEQIGQEYMLNMIFKDQAILLRLSFASKETREKWLNILKGREQISAQQRLTVVKGHDSLSSVSMRSDDQKIGSEYLKAIRTSVETLQSNANFNDLEQMANPNLPIRPSSAEPLEKQVAHFSEKISEVKQDLQALVQSISNSRSSNVDEFLEKMSLKSGDTLFEPNSELIISELLLTEKWLKFVAEHLRQLSRGPKWFGGKRAGATVVATASNLVLTTASKRVHQRSKSVVVPVVLIGLMSRRRRFKNPRGLIHPDCLEQASPKISSGEFEEVMPIEGRKTSEIEYEESDMKARGRNQIINIIYDLKKQVENTVLVASCALGNLEAQERRDPKPDDDQSEAFMDANSLPPSSHSSSSITEIEKTLVNDFKRVQEMSLEEFLLGDCEVEEKDRNFNGVGGQGLLEREECAEISLVGHVSRLEEALRVLHLPVAKEEERNGNVDDLYEDEVRMVALQLIDDTIDPARSYEVDLAMIANDLTISAVASAITQVMGDRHGDSELACAMDSGISSVEIPDHLSSGDDEPTVTGSKSHLVPIPIAISQPMNQLSDLDKLDLSQPPLLIGFTLGHNYSQKSTNPSGCLDLSDEFVQHDWI</sequence>
<feature type="compositionally biased region" description="Low complexity" evidence="3">
    <location>
        <begin position="2162"/>
        <end position="2172"/>
    </location>
</feature>
<name>A0ABR4QMD9_9CEST</name>
<feature type="domain" description="Phorbol-ester/DAG-type" evidence="4">
    <location>
        <begin position="1162"/>
        <end position="1212"/>
    </location>
</feature>
<evidence type="ECO:0000259" key="5">
    <source>
        <dbReference type="PROSITE" id="PS50106"/>
    </source>
</evidence>